<proteinExistence type="predicted"/>
<sequence length="97" mass="11214">MKKILLLSMMTGTVLLAGCASKDNEYAVKDWDATTSKAAMYCVQQDYDIIRTTENNSRVTYCALSDSEKYEIWEYYYQNHEDERPDSQAQTDDMTAK</sequence>
<evidence type="ECO:0000256" key="1">
    <source>
        <dbReference type="SAM" id="SignalP"/>
    </source>
</evidence>
<dbReference type="PROSITE" id="PS51257">
    <property type="entry name" value="PROKAR_LIPOPROTEIN"/>
    <property type="match status" value="1"/>
</dbReference>
<dbReference type="RefSeq" id="WP_021713530.1">
    <property type="nucleotide sequence ID" value="NZ_BATM01000020.1"/>
</dbReference>
<comment type="caution">
    <text evidence="2">The sequence shown here is derived from an EMBL/GenBank/DDBJ whole genome shotgun (WGS) entry which is preliminary data.</text>
</comment>
<keyword evidence="1" id="KW-0732">Signal</keyword>
<feature type="chain" id="PRO_5004638557" description="Hemolysin" evidence="1">
    <location>
        <begin position="18"/>
        <end position="97"/>
    </location>
</feature>
<name>U3B2Z6_9VIBR</name>
<dbReference type="eggNOG" id="COG3042">
    <property type="taxonomic scope" value="Bacteria"/>
</dbReference>
<gene>
    <name evidence="2" type="ORF">VEZ01S_20_00950</name>
</gene>
<keyword evidence="3" id="KW-1185">Reference proteome</keyword>
<evidence type="ECO:0008006" key="4">
    <source>
        <dbReference type="Google" id="ProtNLM"/>
    </source>
</evidence>
<organism evidence="2 3">
    <name type="scientific">Vibrio ezurae NBRC 102218</name>
    <dbReference type="NCBI Taxonomy" id="1219080"/>
    <lineage>
        <taxon>Bacteria</taxon>
        <taxon>Pseudomonadati</taxon>
        <taxon>Pseudomonadota</taxon>
        <taxon>Gammaproteobacteria</taxon>
        <taxon>Vibrionales</taxon>
        <taxon>Vibrionaceae</taxon>
        <taxon>Vibrio</taxon>
    </lineage>
</organism>
<evidence type="ECO:0000313" key="3">
    <source>
        <dbReference type="Proteomes" id="UP000016562"/>
    </source>
</evidence>
<dbReference type="InterPro" id="IPR005590">
    <property type="entry name" value="DUF333"/>
</dbReference>
<dbReference type="AlphaFoldDB" id="U3B2Z6"/>
<dbReference type="Proteomes" id="UP000016562">
    <property type="component" value="Unassembled WGS sequence"/>
</dbReference>
<feature type="signal peptide" evidence="1">
    <location>
        <begin position="1"/>
        <end position="17"/>
    </location>
</feature>
<dbReference type="EMBL" id="BATM01000020">
    <property type="protein sequence ID" value="GAD79822.1"/>
    <property type="molecule type" value="Genomic_DNA"/>
</dbReference>
<evidence type="ECO:0000313" key="2">
    <source>
        <dbReference type="EMBL" id="GAD79822.1"/>
    </source>
</evidence>
<accession>U3B2Z6</accession>
<protein>
    <recommendedName>
        <fullName evidence="4">Hemolysin</fullName>
    </recommendedName>
</protein>
<reference evidence="2 3" key="1">
    <citation type="submission" date="2013-09" db="EMBL/GenBank/DDBJ databases">
        <title>Whole genome shotgun sequence of Vibrio ezurae NBRC 102218.</title>
        <authorList>
            <person name="Yoshida I."/>
            <person name="Hosoyama A."/>
            <person name="Numata M."/>
            <person name="Hashimoto M."/>
            <person name="Hosoyama Y."/>
            <person name="Tsuchikane K."/>
            <person name="Noguchi M."/>
            <person name="Hirakata S."/>
            <person name="Ichikawa N."/>
            <person name="Ohji S."/>
            <person name="Yamazoe A."/>
            <person name="Fujita N."/>
        </authorList>
    </citation>
    <scope>NUCLEOTIDE SEQUENCE [LARGE SCALE GENOMIC DNA]</scope>
    <source>
        <strain evidence="2 3">NBRC 102218</strain>
    </source>
</reference>
<dbReference type="OrthoDB" id="148878at2"/>
<dbReference type="Pfam" id="PF03891">
    <property type="entry name" value="DUF333"/>
    <property type="match status" value="1"/>
</dbReference>